<dbReference type="InterPro" id="IPR050491">
    <property type="entry name" value="AmpC-like"/>
</dbReference>
<protein>
    <submittedName>
        <fullName evidence="1">Beta-lactamase</fullName>
    </submittedName>
</protein>
<dbReference type="InterPro" id="IPR001466">
    <property type="entry name" value="Beta-lactam-related"/>
</dbReference>
<dbReference type="RefSeq" id="WP_049724297.1">
    <property type="nucleotide sequence ID" value="NZ_CP012154.1"/>
</dbReference>
<dbReference type="PANTHER" id="PTHR46825:SF15">
    <property type="entry name" value="BETA-LACTAMASE-RELATED DOMAIN-CONTAINING PROTEIN"/>
    <property type="match status" value="1"/>
</dbReference>
<sequence>MAAAGWVQAAEPDLAAFDARFAELLADDGVPGGAYVVVAGDAIIQAAGHGLREKHRPDPVTPETVFRLASVSKTFAAQLAALMVAEGALAWDEPIVARVPEFSLADPAHAEALRIEHLLGQSAGIVPNAYDNLLDASQPLERILPQFASVESLCPPGRCYTYQNVLFSLIEPAIERAVGRDYEALLQERVFEPLVMERASTGLSGYRASRNRASPHIRSSRLLPWRTTEVNANYYRVAPAAGINASALDLGQWLIAQLGHRPEVIDPEQLRWLTEPRVRTQRELRRRGWRDLLDDAHYALGWRVYRIGEHTLYLHSGWVSGFVAEVAYSRELQIGLAVLLNAETPALNAITTEFWREVLQP</sequence>
<accession>A0A0K0XSA8</accession>
<organism evidence="1 2">
    <name type="scientific">Wenzhouxiangella marina</name>
    <dbReference type="NCBI Taxonomy" id="1579979"/>
    <lineage>
        <taxon>Bacteria</taxon>
        <taxon>Pseudomonadati</taxon>
        <taxon>Pseudomonadota</taxon>
        <taxon>Gammaproteobacteria</taxon>
        <taxon>Chromatiales</taxon>
        <taxon>Wenzhouxiangellaceae</taxon>
        <taxon>Wenzhouxiangella</taxon>
    </lineage>
</organism>
<proteinExistence type="predicted"/>
<evidence type="ECO:0000313" key="2">
    <source>
        <dbReference type="Proteomes" id="UP000066624"/>
    </source>
</evidence>
<dbReference type="PATRIC" id="fig|1579979.3.peg.215"/>
<dbReference type="Gene3D" id="3.40.710.10">
    <property type="entry name" value="DD-peptidase/beta-lactamase superfamily"/>
    <property type="match status" value="1"/>
</dbReference>
<dbReference type="AlphaFoldDB" id="A0A0K0XSA8"/>
<name>A0A0K0XSA8_9GAMM</name>
<dbReference type="KEGG" id="wma:WM2015_210"/>
<reference evidence="1 2" key="1">
    <citation type="submission" date="2015-07" db="EMBL/GenBank/DDBJ databases">
        <authorList>
            <person name="Noorani M."/>
        </authorList>
    </citation>
    <scope>NUCLEOTIDE SEQUENCE [LARGE SCALE GENOMIC DNA]</scope>
    <source>
        <strain evidence="1 2">KCTC 42284</strain>
    </source>
</reference>
<dbReference type="PANTHER" id="PTHR46825">
    <property type="entry name" value="D-ALANYL-D-ALANINE-CARBOXYPEPTIDASE/ENDOPEPTIDASE AMPH"/>
    <property type="match status" value="1"/>
</dbReference>
<dbReference type="Pfam" id="PF00144">
    <property type="entry name" value="Beta-lactamase"/>
    <property type="match status" value="1"/>
</dbReference>
<dbReference type="Proteomes" id="UP000066624">
    <property type="component" value="Chromosome"/>
</dbReference>
<dbReference type="EMBL" id="CP012154">
    <property type="protein sequence ID" value="AKS40599.1"/>
    <property type="molecule type" value="Genomic_DNA"/>
</dbReference>
<keyword evidence="2" id="KW-1185">Reference proteome</keyword>
<dbReference type="InterPro" id="IPR012338">
    <property type="entry name" value="Beta-lactam/transpept-like"/>
</dbReference>
<evidence type="ECO:0000313" key="1">
    <source>
        <dbReference type="EMBL" id="AKS40599.1"/>
    </source>
</evidence>
<dbReference type="SUPFAM" id="SSF56601">
    <property type="entry name" value="beta-lactamase/transpeptidase-like"/>
    <property type="match status" value="1"/>
</dbReference>
<gene>
    <name evidence="1" type="ORF">WM2015_210</name>
</gene>
<dbReference type="STRING" id="1579979.WM2015_210"/>